<dbReference type="InterPro" id="IPR022712">
    <property type="entry name" value="Beta_Casp"/>
</dbReference>
<name>A0ABW8SP89_9CLOT</name>
<dbReference type="Pfam" id="PF10996">
    <property type="entry name" value="Beta-Casp"/>
    <property type="match status" value="1"/>
</dbReference>
<dbReference type="GO" id="GO:0016787">
    <property type="term" value="F:hydrolase activity"/>
    <property type="evidence" value="ECO:0007669"/>
    <property type="project" value="UniProtKB-KW"/>
</dbReference>
<dbReference type="InterPro" id="IPR011108">
    <property type="entry name" value="RMMBL"/>
</dbReference>
<dbReference type="CDD" id="cd16295">
    <property type="entry name" value="TTHA0252-CPSF-like_MBL-fold"/>
    <property type="match status" value="1"/>
</dbReference>
<evidence type="ECO:0000256" key="1">
    <source>
        <dbReference type="ARBA" id="ARBA00022801"/>
    </source>
</evidence>
<dbReference type="SMART" id="SM00849">
    <property type="entry name" value="Lactamase_B"/>
    <property type="match status" value="1"/>
</dbReference>
<keyword evidence="5" id="KW-1185">Reference proteome</keyword>
<dbReference type="SMART" id="SM01027">
    <property type="entry name" value="Beta-Casp"/>
    <property type="match status" value="1"/>
</dbReference>
<dbReference type="InterPro" id="IPR050698">
    <property type="entry name" value="MBL"/>
</dbReference>
<evidence type="ECO:0000313" key="5">
    <source>
        <dbReference type="Proteomes" id="UP001623660"/>
    </source>
</evidence>
<dbReference type="EMBL" id="JBJHZX010000040">
    <property type="protein sequence ID" value="MFL0197890.1"/>
    <property type="molecule type" value="Genomic_DNA"/>
</dbReference>
<reference evidence="4 5" key="1">
    <citation type="submission" date="2024-11" db="EMBL/GenBank/DDBJ databases">
        <authorList>
            <person name="Heng Y.C."/>
            <person name="Lim A.C.H."/>
            <person name="Lee J.K.Y."/>
            <person name="Kittelmann S."/>
        </authorList>
    </citation>
    <scope>NUCLEOTIDE SEQUENCE [LARGE SCALE GENOMIC DNA]</scope>
    <source>
        <strain evidence="4 5">WILCCON 0269</strain>
    </source>
</reference>
<dbReference type="PANTHER" id="PTHR11203">
    <property type="entry name" value="CLEAVAGE AND POLYADENYLATION SPECIFICITY FACTOR FAMILY MEMBER"/>
    <property type="match status" value="1"/>
</dbReference>
<sequence length="828" mass="94903">MNISFLGGAREVGGSCILVRICNRNILMDCGIRQSSSKDALPDFKSIQEQGGIDAVIISHSHMDHIGSLPIISKEYPTARIYTTRMTKDLMRVLLYDSLKIMNNREGEIPLYAEEDVKNMLNNIFPINYMVEFPIFEDIKLTFYTAGHIAGAACIYITTPQGSLFYSGDFSVFSQKTVEGLKVPRLRPDVAIFEATYGDRLHSNREVEEERLIDIINECKQKGGKMLIPAFALGRAQEVLLTIKKALNKNLLKDIKVYVDGMIRDINRTYKLNPLYLKNSLGKKILKGIEPFYDDNIISIDNNKLREKILEDREPLIIVSSSGMLTGGYSQYYAEKIAPMENGYIVMTGYQDEESPGRKLLDLLKEEKDKKLYINEKTVPVNCTVKNVGLSAHSDKSEIKSLISFLNPGNIFIVHGNESVIENFCRQLSSEVRGKVYAPKCSEIYEMNINKPRKQWKKSLDKVMNCDEELNENNMKKLWKFVSVNYGEKLFTTEEMNYIWNGNNKVKNTLENFQRIIMNSPYFESDNRRLFLFKCKSEDVIQESLKRKELKPNELRELTNKYFSCFNPKKASFMYDEKKVILNFDFPAVVHENIHSKIEQFEKQVGWKVEISNTVNINAASEIVNRILQDVSIKKISYRLEQRQAVVITNSIYVVGEDKLKEFQNITGLNLLIECAEAGVKGSTEHIYMKASGRCEAMEQNKALNLIEEFFSKEEFKPYRKGIKSCSDEKYIELSFISSVIGEKYKTHIQHLANITGWNISASSSANQNEIIKIAADICKRENIKLKKNPSFNSVNLSLELKLENVNIENLDNVKAEFEHKTGCTLKW</sequence>
<feature type="domain" description="Beta-Casp" evidence="3">
    <location>
        <begin position="236"/>
        <end position="360"/>
    </location>
</feature>
<dbReference type="InterPro" id="IPR036866">
    <property type="entry name" value="RibonucZ/Hydroxyglut_hydro"/>
</dbReference>
<protein>
    <submittedName>
        <fullName evidence="4">MBL fold metallo-hydrolase</fullName>
        <ecNumber evidence="4">3.-.-.-</ecNumber>
    </submittedName>
</protein>
<feature type="domain" description="Metallo-beta-lactamase" evidence="2">
    <location>
        <begin position="13"/>
        <end position="216"/>
    </location>
</feature>
<dbReference type="EC" id="3.-.-.-" evidence="4"/>
<gene>
    <name evidence="4" type="ORF">ACJDU8_20305</name>
</gene>
<organism evidence="4 5">
    <name type="scientific">Candidatus Clostridium eludens</name>
    <dbReference type="NCBI Taxonomy" id="3381663"/>
    <lineage>
        <taxon>Bacteria</taxon>
        <taxon>Bacillati</taxon>
        <taxon>Bacillota</taxon>
        <taxon>Clostridia</taxon>
        <taxon>Eubacteriales</taxon>
        <taxon>Clostridiaceae</taxon>
        <taxon>Clostridium</taxon>
    </lineage>
</organism>
<dbReference type="Pfam" id="PF07521">
    <property type="entry name" value="RMMBL"/>
    <property type="match status" value="1"/>
</dbReference>
<dbReference type="InterPro" id="IPR001279">
    <property type="entry name" value="Metallo-B-lactamas"/>
</dbReference>
<dbReference type="Proteomes" id="UP001623660">
    <property type="component" value="Unassembled WGS sequence"/>
</dbReference>
<dbReference type="RefSeq" id="WP_406793996.1">
    <property type="nucleotide sequence ID" value="NZ_JBJHZX010000040.1"/>
</dbReference>
<dbReference type="Pfam" id="PF16661">
    <property type="entry name" value="Lactamase_B_6"/>
    <property type="match status" value="1"/>
</dbReference>
<dbReference type="Gene3D" id="3.60.15.10">
    <property type="entry name" value="Ribonuclease Z/Hydroxyacylglutathione hydrolase-like"/>
    <property type="match status" value="1"/>
</dbReference>
<evidence type="ECO:0000259" key="2">
    <source>
        <dbReference type="SMART" id="SM00849"/>
    </source>
</evidence>
<dbReference type="SUPFAM" id="SSF56281">
    <property type="entry name" value="Metallo-hydrolase/oxidoreductase"/>
    <property type="match status" value="1"/>
</dbReference>
<keyword evidence="1 4" id="KW-0378">Hydrolase</keyword>
<proteinExistence type="predicted"/>
<dbReference type="Gene3D" id="3.40.50.10890">
    <property type="match status" value="1"/>
</dbReference>
<accession>A0ABW8SP89</accession>
<evidence type="ECO:0000313" key="4">
    <source>
        <dbReference type="EMBL" id="MFL0197890.1"/>
    </source>
</evidence>
<evidence type="ECO:0000259" key="3">
    <source>
        <dbReference type="SMART" id="SM01027"/>
    </source>
</evidence>
<comment type="caution">
    <text evidence="4">The sequence shown here is derived from an EMBL/GenBank/DDBJ whole genome shotgun (WGS) entry which is preliminary data.</text>
</comment>
<dbReference type="PANTHER" id="PTHR11203:SF37">
    <property type="entry name" value="INTEGRATOR COMPLEX SUBUNIT 11"/>
    <property type="match status" value="1"/>
</dbReference>